<accession>A0A2S9IYN9</accession>
<protein>
    <submittedName>
        <fullName evidence="1">Uncharacterized protein</fullName>
    </submittedName>
</protein>
<sequence>MQHLKVLERPLRVQLDARRSKKQHPPREEVRRVLFVKTGWEEEVPVFYRGGLGGGVTPTISVKLD</sequence>
<dbReference type="Proteomes" id="UP000239434">
    <property type="component" value="Unassembled WGS sequence"/>
</dbReference>
<evidence type="ECO:0000313" key="1">
    <source>
        <dbReference type="EMBL" id="PRD45637.1"/>
    </source>
</evidence>
<proteinExistence type="predicted"/>
<dbReference type="AlphaFoldDB" id="A0A2S9IYN9"/>
<name>A0A2S9IYN9_9HYPH</name>
<organism evidence="1 2">
    <name type="scientific">Phyllobacterium phragmitis</name>
    <dbReference type="NCBI Taxonomy" id="2670329"/>
    <lineage>
        <taxon>Bacteria</taxon>
        <taxon>Pseudomonadati</taxon>
        <taxon>Pseudomonadota</taxon>
        <taxon>Alphaproteobacteria</taxon>
        <taxon>Hyphomicrobiales</taxon>
        <taxon>Phyllobacteriaceae</taxon>
        <taxon>Phyllobacterium</taxon>
    </lineage>
</organism>
<dbReference type="EMBL" id="PVBR01000001">
    <property type="protein sequence ID" value="PRD45637.1"/>
    <property type="molecule type" value="Genomic_DNA"/>
</dbReference>
<gene>
    <name evidence="1" type="ORF">C5748_00210</name>
</gene>
<keyword evidence="2" id="KW-1185">Reference proteome</keyword>
<reference evidence="1 2" key="1">
    <citation type="submission" date="2018-02" db="EMBL/GenBank/DDBJ databases">
        <title>The draft genome of Phyllobacterium sp. 1N-3.</title>
        <authorList>
            <person name="Liu L."/>
            <person name="Li L."/>
            <person name="Zhang X."/>
            <person name="Wang T."/>
            <person name="Liang L."/>
        </authorList>
    </citation>
    <scope>NUCLEOTIDE SEQUENCE [LARGE SCALE GENOMIC DNA]</scope>
    <source>
        <strain evidence="1 2">1N-3</strain>
    </source>
</reference>
<comment type="caution">
    <text evidence="1">The sequence shown here is derived from an EMBL/GenBank/DDBJ whole genome shotgun (WGS) entry which is preliminary data.</text>
</comment>
<evidence type="ECO:0000313" key="2">
    <source>
        <dbReference type="Proteomes" id="UP000239434"/>
    </source>
</evidence>